<feature type="region of interest" description="Disordered" evidence="4">
    <location>
        <begin position="165"/>
        <end position="186"/>
    </location>
</feature>
<dbReference type="PANTHER" id="PTHR33164:SF64">
    <property type="entry name" value="TRANSCRIPTIONAL REGULATOR SLYA"/>
    <property type="match status" value="1"/>
</dbReference>
<comment type="caution">
    <text evidence="6">The sequence shown here is derived from an EMBL/GenBank/DDBJ whole genome shotgun (WGS) entry which is preliminary data.</text>
</comment>
<dbReference type="Gene3D" id="1.10.10.10">
    <property type="entry name" value="Winged helix-like DNA-binding domain superfamily/Winged helix DNA-binding domain"/>
    <property type="match status" value="1"/>
</dbReference>
<dbReference type="InterPro" id="IPR039422">
    <property type="entry name" value="MarR/SlyA-like"/>
</dbReference>
<evidence type="ECO:0000256" key="3">
    <source>
        <dbReference type="ARBA" id="ARBA00023163"/>
    </source>
</evidence>
<dbReference type="SUPFAM" id="SSF46785">
    <property type="entry name" value="Winged helix' DNA-binding domain"/>
    <property type="match status" value="1"/>
</dbReference>
<dbReference type="EMBL" id="JZWI01000035">
    <property type="protein sequence ID" value="KLN53380.1"/>
    <property type="molecule type" value="Genomic_DNA"/>
</dbReference>
<evidence type="ECO:0000313" key="6">
    <source>
        <dbReference type="EMBL" id="KLN53380.1"/>
    </source>
</evidence>
<dbReference type="PRINTS" id="PR00598">
    <property type="entry name" value="HTHMARR"/>
</dbReference>
<keyword evidence="2" id="KW-0238">DNA-binding</keyword>
<keyword evidence="1" id="KW-0805">Transcription regulation</keyword>
<feature type="domain" description="HTH marR-type" evidence="5">
    <location>
        <begin position="23"/>
        <end position="156"/>
    </location>
</feature>
<dbReference type="InterPro" id="IPR000835">
    <property type="entry name" value="HTH_MarR-typ"/>
</dbReference>
<dbReference type="AlphaFoldDB" id="A0A0H2M8K2"/>
<proteinExistence type="predicted"/>
<accession>A0A0H2M8K2</accession>
<dbReference type="Proteomes" id="UP000035170">
    <property type="component" value="Unassembled WGS sequence"/>
</dbReference>
<dbReference type="GO" id="GO:0006950">
    <property type="term" value="P:response to stress"/>
    <property type="evidence" value="ECO:0007669"/>
    <property type="project" value="TreeGrafter"/>
</dbReference>
<keyword evidence="7" id="KW-1185">Reference proteome</keyword>
<dbReference type="InterPro" id="IPR036390">
    <property type="entry name" value="WH_DNA-bd_sf"/>
</dbReference>
<dbReference type="Pfam" id="PF12802">
    <property type="entry name" value="MarR_2"/>
    <property type="match status" value="1"/>
</dbReference>
<evidence type="ECO:0000259" key="5">
    <source>
        <dbReference type="PROSITE" id="PS50995"/>
    </source>
</evidence>
<feature type="compositionally biased region" description="Basic and acidic residues" evidence="4">
    <location>
        <begin position="169"/>
        <end position="186"/>
    </location>
</feature>
<dbReference type="PANTHER" id="PTHR33164">
    <property type="entry name" value="TRANSCRIPTIONAL REGULATOR, MARR FAMILY"/>
    <property type="match status" value="1"/>
</dbReference>
<dbReference type="PROSITE" id="PS50995">
    <property type="entry name" value="HTH_MARR_2"/>
    <property type="match status" value="1"/>
</dbReference>
<dbReference type="RefSeq" id="WP_047786835.1">
    <property type="nucleotide sequence ID" value="NZ_JZWI01000035.1"/>
</dbReference>
<protein>
    <submittedName>
        <fullName evidence="6">Transcriptional regulator SlyA</fullName>
    </submittedName>
</protein>
<dbReference type="InterPro" id="IPR036388">
    <property type="entry name" value="WH-like_DNA-bd_sf"/>
</dbReference>
<dbReference type="GO" id="GO:0003700">
    <property type="term" value="F:DNA-binding transcription factor activity"/>
    <property type="evidence" value="ECO:0007669"/>
    <property type="project" value="InterPro"/>
</dbReference>
<evidence type="ECO:0000313" key="7">
    <source>
        <dbReference type="Proteomes" id="UP000035170"/>
    </source>
</evidence>
<dbReference type="PATRIC" id="fig|34073.19.peg.5677"/>
<dbReference type="GO" id="GO:0003677">
    <property type="term" value="F:DNA binding"/>
    <property type="evidence" value="ECO:0007669"/>
    <property type="project" value="UniProtKB-KW"/>
</dbReference>
<sequence length="186" mass="20674">MHDTQGMQAFPDASALRAPRSLDELLLYRLSRAVRTASGMATRLVEGGFGITRREWGMIGTLAQHGEMSSSALAAHLQLDRVRTSRGLRSLVEKKLVSRRQDEEDRRGVHVRLSPSGRQLFERVFPRIAALNTDLLDGIEPAQLDIFLQCLQHLEQRASALSAQGVVAEKADRRAGGTRHRWPEAG</sequence>
<keyword evidence="3" id="KW-0804">Transcription</keyword>
<evidence type="ECO:0000256" key="4">
    <source>
        <dbReference type="SAM" id="MobiDB-lite"/>
    </source>
</evidence>
<dbReference type="SMART" id="SM00347">
    <property type="entry name" value="HTH_MARR"/>
    <property type="match status" value="1"/>
</dbReference>
<name>A0A0H2M8K2_VARPD</name>
<reference evidence="6 7" key="1">
    <citation type="submission" date="2015-03" db="EMBL/GenBank/DDBJ databases">
        <title>Genome sequence of Variovorax paradoxus TBEA6.</title>
        <authorList>
            <person name="Poehlein A."/>
            <person name="Schuldes J."/>
            <person name="Wuebbeler J.H."/>
            <person name="Hiessl S."/>
            <person name="Steinbuechel A."/>
            <person name="Daniel R."/>
        </authorList>
    </citation>
    <scope>NUCLEOTIDE SEQUENCE [LARGE SCALE GENOMIC DNA]</scope>
    <source>
        <strain evidence="6 7">TBEA6</strain>
    </source>
</reference>
<gene>
    <name evidence="6" type="primary">slyA5</name>
    <name evidence="6" type="ORF">VPARA_55460</name>
</gene>
<organism evidence="6 7">
    <name type="scientific">Variovorax paradoxus</name>
    <dbReference type="NCBI Taxonomy" id="34073"/>
    <lineage>
        <taxon>Bacteria</taxon>
        <taxon>Pseudomonadati</taxon>
        <taxon>Pseudomonadota</taxon>
        <taxon>Betaproteobacteria</taxon>
        <taxon>Burkholderiales</taxon>
        <taxon>Comamonadaceae</taxon>
        <taxon>Variovorax</taxon>
    </lineage>
</organism>
<evidence type="ECO:0000256" key="2">
    <source>
        <dbReference type="ARBA" id="ARBA00023125"/>
    </source>
</evidence>
<evidence type="ECO:0000256" key="1">
    <source>
        <dbReference type="ARBA" id="ARBA00023015"/>
    </source>
</evidence>